<protein>
    <submittedName>
        <fullName evidence="6">Helix-turn-helix domain-containing protein</fullName>
    </submittedName>
</protein>
<evidence type="ECO:0000313" key="7">
    <source>
        <dbReference type="Proteomes" id="UP001171916"/>
    </source>
</evidence>
<feature type="domain" description="HTH cro/C1-type" evidence="5">
    <location>
        <begin position="10"/>
        <end position="64"/>
    </location>
</feature>
<evidence type="ECO:0000256" key="3">
    <source>
        <dbReference type="ARBA" id="ARBA00023163"/>
    </source>
</evidence>
<dbReference type="InterPro" id="IPR050807">
    <property type="entry name" value="TransReg_Diox_bact_type"/>
</dbReference>
<organism evidence="6 7">
    <name type="scientific">Algoriphagus sediminis</name>
    <dbReference type="NCBI Taxonomy" id="3057113"/>
    <lineage>
        <taxon>Bacteria</taxon>
        <taxon>Pseudomonadati</taxon>
        <taxon>Bacteroidota</taxon>
        <taxon>Cytophagia</taxon>
        <taxon>Cytophagales</taxon>
        <taxon>Cyclobacteriaceae</taxon>
        <taxon>Algoriphagus</taxon>
    </lineage>
</organism>
<proteinExistence type="predicted"/>
<evidence type="ECO:0000256" key="2">
    <source>
        <dbReference type="ARBA" id="ARBA00023125"/>
    </source>
</evidence>
<comment type="caution">
    <text evidence="6">The sequence shown here is derived from an EMBL/GenBank/DDBJ whole genome shotgun (WGS) entry which is preliminary data.</text>
</comment>
<dbReference type="InterPro" id="IPR001387">
    <property type="entry name" value="Cro/C1-type_HTH"/>
</dbReference>
<dbReference type="InterPro" id="IPR010982">
    <property type="entry name" value="Lambda_DNA-bd_dom_sf"/>
</dbReference>
<dbReference type="SMART" id="SM00530">
    <property type="entry name" value="HTH_XRE"/>
    <property type="match status" value="1"/>
</dbReference>
<keyword evidence="3" id="KW-0804">Transcription</keyword>
<reference evidence="6" key="1">
    <citation type="submission" date="2023-06" db="EMBL/GenBank/DDBJ databases">
        <title>Robiginitalea aurantiacus sp. nov. and Algoriphagus sediminis sp. nov., isolated from coastal sediment.</title>
        <authorList>
            <person name="Zhou Z.Y."/>
            <person name="An J."/>
            <person name="Jia Y.W."/>
            <person name="Du Z.J."/>
        </authorList>
    </citation>
    <scope>NUCLEOTIDE SEQUENCE</scope>
    <source>
        <strain evidence="6">C2-7</strain>
    </source>
</reference>
<sequence length="221" mass="25573">METKNLAQKLKEFRTIRGMSQEYLAEESRVSLRTIQRIENNESEPTGETVKRIANALDVQLTELTDSNLVAETNDLKATIIYLKKQLSKTKEKSEIKTFEKFIGLLDRLKEKDLSIEQKKVIESYIQYLELEKIPSFSNEIYKQKLTKFKKHLKNNLGFVPKNYYTTWTASFGIAFATAFAVQRNIDVYIKIGVISVALLLIGVAMMIDLKIKRQNRSFSF</sequence>
<keyword evidence="4" id="KW-0472">Membrane</keyword>
<dbReference type="Proteomes" id="UP001171916">
    <property type="component" value="Unassembled WGS sequence"/>
</dbReference>
<keyword evidence="1" id="KW-0805">Transcription regulation</keyword>
<evidence type="ECO:0000256" key="1">
    <source>
        <dbReference type="ARBA" id="ARBA00023015"/>
    </source>
</evidence>
<feature type="transmembrane region" description="Helical" evidence="4">
    <location>
        <begin position="164"/>
        <end position="182"/>
    </location>
</feature>
<evidence type="ECO:0000256" key="4">
    <source>
        <dbReference type="SAM" id="Phobius"/>
    </source>
</evidence>
<dbReference type="PANTHER" id="PTHR46797">
    <property type="entry name" value="HTH-TYPE TRANSCRIPTIONAL REGULATOR"/>
    <property type="match status" value="1"/>
</dbReference>
<feature type="transmembrane region" description="Helical" evidence="4">
    <location>
        <begin position="188"/>
        <end position="208"/>
    </location>
</feature>
<name>A0ABT7Y9N5_9BACT</name>
<keyword evidence="7" id="KW-1185">Reference proteome</keyword>
<keyword evidence="4" id="KW-1133">Transmembrane helix</keyword>
<gene>
    <name evidence="6" type="ORF">QVH07_03665</name>
</gene>
<evidence type="ECO:0000259" key="5">
    <source>
        <dbReference type="PROSITE" id="PS50943"/>
    </source>
</evidence>
<evidence type="ECO:0000313" key="6">
    <source>
        <dbReference type="EMBL" id="MDN3203226.1"/>
    </source>
</evidence>
<dbReference type="SUPFAM" id="SSF47413">
    <property type="entry name" value="lambda repressor-like DNA-binding domains"/>
    <property type="match status" value="1"/>
</dbReference>
<dbReference type="CDD" id="cd00093">
    <property type="entry name" value="HTH_XRE"/>
    <property type="match status" value="1"/>
</dbReference>
<accession>A0ABT7Y9N5</accession>
<keyword evidence="4" id="KW-0812">Transmembrane</keyword>
<dbReference type="Pfam" id="PF01381">
    <property type="entry name" value="HTH_3"/>
    <property type="match status" value="1"/>
</dbReference>
<keyword evidence="2" id="KW-0238">DNA-binding</keyword>
<dbReference type="RefSeq" id="WP_289998790.1">
    <property type="nucleotide sequence ID" value="NZ_JAUEPH010000002.1"/>
</dbReference>
<dbReference type="PROSITE" id="PS50943">
    <property type="entry name" value="HTH_CROC1"/>
    <property type="match status" value="1"/>
</dbReference>
<dbReference type="Gene3D" id="1.10.260.40">
    <property type="entry name" value="lambda repressor-like DNA-binding domains"/>
    <property type="match status" value="1"/>
</dbReference>
<dbReference type="EMBL" id="JAUEPH010000002">
    <property type="protein sequence ID" value="MDN3203226.1"/>
    <property type="molecule type" value="Genomic_DNA"/>
</dbReference>
<dbReference type="PANTHER" id="PTHR46797:SF23">
    <property type="entry name" value="HTH-TYPE TRANSCRIPTIONAL REGULATOR SUTR"/>
    <property type="match status" value="1"/>
</dbReference>